<protein>
    <submittedName>
        <fullName evidence="2">Uncharacterized protein</fullName>
    </submittedName>
</protein>
<proteinExistence type="predicted"/>
<gene>
    <name evidence="2" type="ORF">EYF80_007939</name>
</gene>
<reference evidence="2 3" key="1">
    <citation type="submission" date="2019-03" db="EMBL/GenBank/DDBJ databases">
        <title>First draft genome of Liparis tanakae, snailfish: a comprehensive survey of snailfish specific genes.</title>
        <authorList>
            <person name="Kim W."/>
            <person name="Song I."/>
            <person name="Jeong J.-H."/>
            <person name="Kim D."/>
            <person name="Kim S."/>
            <person name="Ryu S."/>
            <person name="Song J.Y."/>
            <person name="Lee S.K."/>
        </authorList>
    </citation>
    <scope>NUCLEOTIDE SEQUENCE [LARGE SCALE GENOMIC DNA]</scope>
    <source>
        <tissue evidence="2">Muscle</tissue>
    </source>
</reference>
<name>A0A4Z2IV07_9TELE</name>
<organism evidence="2 3">
    <name type="scientific">Liparis tanakae</name>
    <name type="common">Tanaka's snailfish</name>
    <dbReference type="NCBI Taxonomy" id="230148"/>
    <lineage>
        <taxon>Eukaryota</taxon>
        <taxon>Metazoa</taxon>
        <taxon>Chordata</taxon>
        <taxon>Craniata</taxon>
        <taxon>Vertebrata</taxon>
        <taxon>Euteleostomi</taxon>
        <taxon>Actinopterygii</taxon>
        <taxon>Neopterygii</taxon>
        <taxon>Teleostei</taxon>
        <taxon>Neoteleostei</taxon>
        <taxon>Acanthomorphata</taxon>
        <taxon>Eupercaria</taxon>
        <taxon>Perciformes</taxon>
        <taxon>Cottioidei</taxon>
        <taxon>Cottales</taxon>
        <taxon>Liparidae</taxon>
        <taxon>Liparis</taxon>
    </lineage>
</organism>
<feature type="region of interest" description="Disordered" evidence="1">
    <location>
        <begin position="15"/>
        <end position="38"/>
    </location>
</feature>
<dbReference type="AlphaFoldDB" id="A0A4Z2IV07"/>
<sequence length="177" mass="19334">MQVSFVCQTWVRAEGFNRNPPPRSTRGLTGSRRNPDPVRSLELRVPENRHTRTLELQSHGRTAVQLLLDLAANGQDDGNRHVDGPTWDGRGCSDVNQWTRENITFALKMRKPGVGKQSGHLCNPADVLLAVDGGEAQVLVQALANVVSVQRVAGNSVGHEKLLQGKTDGRLSGTRQT</sequence>
<evidence type="ECO:0000313" key="3">
    <source>
        <dbReference type="Proteomes" id="UP000314294"/>
    </source>
</evidence>
<comment type="caution">
    <text evidence="2">The sequence shown here is derived from an EMBL/GenBank/DDBJ whole genome shotgun (WGS) entry which is preliminary data.</text>
</comment>
<keyword evidence="3" id="KW-1185">Reference proteome</keyword>
<dbReference type="Proteomes" id="UP000314294">
    <property type="component" value="Unassembled WGS sequence"/>
</dbReference>
<accession>A0A4Z2IV07</accession>
<dbReference type="EMBL" id="SRLO01000044">
    <property type="protein sequence ID" value="TNN81810.1"/>
    <property type="molecule type" value="Genomic_DNA"/>
</dbReference>
<evidence type="ECO:0000313" key="2">
    <source>
        <dbReference type="EMBL" id="TNN81810.1"/>
    </source>
</evidence>
<evidence type="ECO:0000256" key="1">
    <source>
        <dbReference type="SAM" id="MobiDB-lite"/>
    </source>
</evidence>